<dbReference type="SFLD" id="SFLDS00003">
    <property type="entry name" value="Haloacid_Dehalogenase"/>
    <property type="match status" value="1"/>
</dbReference>
<feature type="transmembrane region" description="Helical" evidence="11">
    <location>
        <begin position="209"/>
        <end position="228"/>
    </location>
</feature>
<feature type="transmembrane region" description="Helical" evidence="11">
    <location>
        <begin position="343"/>
        <end position="366"/>
    </location>
</feature>
<dbReference type="InterPro" id="IPR006544">
    <property type="entry name" value="P-type_TPase_V"/>
</dbReference>
<evidence type="ECO:0000256" key="2">
    <source>
        <dbReference type="ARBA" id="ARBA00006000"/>
    </source>
</evidence>
<evidence type="ECO:0000256" key="1">
    <source>
        <dbReference type="ARBA" id="ARBA00004141"/>
    </source>
</evidence>
<dbReference type="Pfam" id="PF00122">
    <property type="entry name" value="E1-E2_ATPase"/>
    <property type="match status" value="1"/>
</dbReference>
<dbReference type="GO" id="GO:0016887">
    <property type="term" value="F:ATP hydrolysis activity"/>
    <property type="evidence" value="ECO:0007669"/>
    <property type="project" value="InterPro"/>
</dbReference>
<dbReference type="InterPro" id="IPR008250">
    <property type="entry name" value="ATPase_P-typ_transduc_dom_A_sf"/>
</dbReference>
<evidence type="ECO:0000256" key="9">
    <source>
        <dbReference type="ARBA" id="ARBA00022989"/>
    </source>
</evidence>
<dbReference type="SFLD" id="SFLDG00002">
    <property type="entry name" value="C1.7:_P-type_atpase_like"/>
    <property type="match status" value="1"/>
</dbReference>
<dbReference type="Pfam" id="PF13246">
    <property type="entry name" value="Cation_ATPase"/>
    <property type="match status" value="1"/>
</dbReference>
<dbReference type="Proteomes" id="UP001146120">
    <property type="component" value="Unassembled WGS sequence"/>
</dbReference>
<dbReference type="SUPFAM" id="SSF81653">
    <property type="entry name" value="Calcium ATPase, transduction domain A"/>
    <property type="match status" value="1"/>
</dbReference>
<feature type="transmembrane region" description="Helical" evidence="11">
    <location>
        <begin position="1367"/>
        <end position="1389"/>
    </location>
</feature>
<dbReference type="PROSITE" id="PS00154">
    <property type="entry name" value="ATPASE_E1_E2"/>
    <property type="match status" value="1"/>
</dbReference>
<feature type="transmembrane region" description="Helical" evidence="11">
    <location>
        <begin position="1454"/>
        <end position="1472"/>
    </location>
</feature>
<dbReference type="Gene3D" id="3.40.1110.10">
    <property type="entry name" value="Calcium-transporting ATPase, cytoplasmic domain N"/>
    <property type="match status" value="1"/>
</dbReference>
<evidence type="ECO:0000256" key="11">
    <source>
        <dbReference type="SAM" id="Phobius"/>
    </source>
</evidence>
<evidence type="ECO:0000256" key="7">
    <source>
        <dbReference type="ARBA" id="ARBA00022842"/>
    </source>
</evidence>
<keyword evidence="9 11" id="KW-1133">Transmembrane helix</keyword>
<evidence type="ECO:0000256" key="4">
    <source>
        <dbReference type="ARBA" id="ARBA00022723"/>
    </source>
</evidence>
<evidence type="ECO:0000256" key="6">
    <source>
        <dbReference type="ARBA" id="ARBA00022840"/>
    </source>
</evidence>
<dbReference type="NCBIfam" id="TIGR01657">
    <property type="entry name" value="P-ATPase-V"/>
    <property type="match status" value="1"/>
</dbReference>
<keyword evidence="6" id="KW-0067">ATP-binding</keyword>
<feature type="transmembrane region" description="Helical" evidence="11">
    <location>
        <begin position="579"/>
        <end position="596"/>
    </location>
</feature>
<keyword evidence="8" id="KW-1278">Translocase</keyword>
<keyword evidence="15" id="KW-1185">Reference proteome</keyword>
<dbReference type="InterPro" id="IPR044492">
    <property type="entry name" value="P_typ_ATPase_HD_dom"/>
</dbReference>
<dbReference type="GO" id="GO:0005524">
    <property type="term" value="F:ATP binding"/>
    <property type="evidence" value="ECO:0007669"/>
    <property type="project" value="UniProtKB-KW"/>
</dbReference>
<dbReference type="Gene3D" id="3.40.50.1000">
    <property type="entry name" value="HAD superfamily/HAD-like"/>
    <property type="match status" value="1"/>
</dbReference>
<dbReference type="PANTHER" id="PTHR45630:SF11">
    <property type="entry name" value="CATION-TRANSPORTING P-TYPE ATPASE N-TERMINAL DOMAIN-CONTAINING PROTEIN"/>
    <property type="match status" value="1"/>
</dbReference>
<feature type="signal peptide" evidence="12">
    <location>
        <begin position="1"/>
        <end position="23"/>
    </location>
</feature>
<accession>A0AAV2Z4Q5</accession>
<feature type="chain" id="PRO_5043393889" description="P-type ATPase A domain-containing protein" evidence="12">
    <location>
        <begin position="24"/>
        <end position="1546"/>
    </location>
</feature>
<proteinExistence type="inferred from homology"/>
<evidence type="ECO:0000259" key="13">
    <source>
        <dbReference type="Pfam" id="PF00122"/>
    </source>
</evidence>
<dbReference type="EMBL" id="DAKRPA010000054">
    <property type="protein sequence ID" value="DBA01044.1"/>
    <property type="molecule type" value="Genomic_DNA"/>
</dbReference>
<dbReference type="InterPro" id="IPR023299">
    <property type="entry name" value="ATPase_P-typ_cyto_dom_N"/>
</dbReference>
<keyword evidence="12" id="KW-0732">Signal</keyword>
<gene>
    <name evidence="14" type="ORF">N0F65_002654</name>
</gene>
<dbReference type="InterPro" id="IPR023298">
    <property type="entry name" value="ATPase_P-typ_TM_dom_sf"/>
</dbReference>
<dbReference type="PANTHER" id="PTHR45630">
    <property type="entry name" value="CATION-TRANSPORTING ATPASE-RELATED"/>
    <property type="match status" value="1"/>
</dbReference>
<keyword evidence="7" id="KW-0460">Magnesium</keyword>
<keyword evidence="3 11" id="KW-0812">Transmembrane</keyword>
<keyword evidence="10 11" id="KW-0472">Membrane</keyword>
<dbReference type="InterPro" id="IPR023214">
    <property type="entry name" value="HAD_sf"/>
</dbReference>
<dbReference type="GO" id="GO:0046872">
    <property type="term" value="F:metal ion binding"/>
    <property type="evidence" value="ECO:0007669"/>
    <property type="project" value="UniProtKB-KW"/>
</dbReference>
<comment type="similarity">
    <text evidence="2">Belongs to the cation transport ATPase (P-type) (TC 3.A.3) family. Type V subfamily.</text>
</comment>
<keyword evidence="5" id="KW-0547">Nucleotide-binding</keyword>
<dbReference type="SUPFAM" id="SSF81660">
    <property type="entry name" value="Metal cation-transporting ATPase, ATP-binding domain N"/>
    <property type="match status" value="1"/>
</dbReference>
<feature type="transmembrane region" description="Helical" evidence="11">
    <location>
        <begin position="1420"/>
        <end position="1442"/>
    </location>
</feature>
<feature type="transmembrane region" description="Helical" evidence="11">
    <location>
        <begin position="1324"/>
        <end position="1346"/>
    </location>
</feature>
<dbReference type="GO" id="GO:0016020">
    <property type="term" value="C:membrane"/>
    <property type="evidence" value="ECO:0007669"/>
    <property type="project" value="UniProtKB-SubCell"/>
</dbReference>
<dbReference type="GO" id="GO:0019829">
    <property type="term" value="F:ATPase-coupled monoatomic cation transmembrane transporter activity"/>
    <property type="evidence" value="ECO:0007669"/>
    <property type="project" value="TreeGrafter"/>
</dbReference>
<keyword evidence="4" id="KW-0479">Metal-binding</keyword>
<feature type="transmembrane region" description="Helical" evidence="11">
    <location>
        <begin position="1506"/>
        <end position="1529"/>
    </location>
</feature>
<feature type="transmembrane region" description="Helical" evidence="11">
    <location>
        <begin position="602"/>
        <end position="619"/>
    </location>
</feature>
<feature type="transmembrane region" description="Helical" evidence="11">
    <location>
        <begin position="805"/>
        <end position="827"/>
    </location>
</feature>
<organism evidence="14 15">
    <name type="scientific">Lagenidium giganteum</name>
    <dbReference type="NCBI Taxonomy" id="4803"/>
    <lineage>
        <taxon>Eukaryota</taxon>
        <taxon>Sar</taxon>
        <taxon>Stramenopiles</taxon>
        <taxon>Oomycota</taxon>
        <taxon>Peronosporomycetes</taxon>
        <taxon>Pythiales</taxon>
        <taxon>Pythiaceae</taxon>
    </lineage>
</organism>
<dbReference type="InterPro" id="IPR036412">
    <property type="entry name" value="HAD-like_sf"/>
</dbReference>
<comment type="subcellular location">
    <subcellularLocation>
        <location evidence="1">Membrane</location>
        <topology evidence="1">Multi-pass membrane protein</topology>
    </subcellularLocation>
</comment>
<evidence type="ECO:0000256" key="12">
    <source>
        <dbReference type="SAM" id="SignalP"/>
    </source>
</evidence>
<dbReference type="InterPro" id="IPR059000">
    <property type="entry name" value="ATPase_P-type_domA"/>
</dbReference>
<feature type="transmembrane region" description="Helical" evidence="11">
    <location>
        <begin position="1294"/>
        <end position="1318"/>
    </location>
</feature>
<reference evidence="14" key="2">
    <citation type="journal article" date="2023" name="Microbiol Resour">
        <title>Decontamination and Annotation of the Draft Genome Sequence of the Oomycete Lagenidium giganteum ARSEF 373.</title>
        <authorList>
            <person name="Morgan W.R."/>
            <person name="Tartar A."/>
        </authorList>
    </citation>
    <scope>NUCLEOTIDE SEQUENCE</scope>
    <source>
        <strain evidence="14">ARSEF 373</strain>
    </source>
</reference>
<evidence type="ECO:0000256" key="5">
    <source>
        <dbReference type="ARBA" id="ARBA00022741"/>
    </source>
</evidence>
<feature type="transmembrane region" description="Helical" evidence="11">
    <location>
        <begin position="772"/>
        <end position="793"/>
    </location>
</feature>
<evidence type="ECO:0000313" key="14">
    <source>
        <dbReference type="EMBL" id="DBA01044.1"/>
    </source>
</evidence>
<sequence>MVVRRRPATVLLLLLVMAGAVDALERQERYAGCPANHHAQYVCCHLGNEQKEVFTRYERPRGGDYEAYYEHAWRQSRQVNFPEVRFSPDTPLFQYDDAASSCRVHSIARSDGHVDKVLQCARKVDTMHAGNDKRIEWNASLAEDAQDFDVFWTSVTSPRNNNATIPVGAVCTSLMRPDGTVDMVARLECVSPVVKRVVRFRSLTDMTLVAGYLFYAFSVVAIMVWAAYRHLMVLLTSRAHRQQVVVYNNKTLSTSSTSDGTRSTGCAKLLGNRYGPTTPILADANTSSSEQPDASSRMSLEMEDIENTGCPYLKAACTPINYDDKTIQIGYCDSLIGTAVKWYIYLATFGFFPIAIVLIMNANGYVNPPLFEEESTGVGAFLVIWTTKLVWFVTLASVHKQFHNLFRMPTSNLHEAKYVHIFKAEASTLGSRVVRNSNFTFTSHSMVSRFLTKLEAIFHREVAGYEETVVVQRVTEDGERSEWSDYTRCVGLSQLLYIEFQHMRYIYEEDYGKFVPASLPLAISSAMYSQIYAEASTSDGLVTGDVVQRRNVLGKNHIVVKMPSFPQSILDELFGTSSWRFFYIYQLLCYYVWYYWGHTRVALANTIIILVVAVVNIMSKRQMLKFVIQMTQNAQTVAVKRNGGVWQIVKAAELVPGDIVRVAFNWEAPCDMVLFHGPSVVVDESMLTGEPMPVQKFPIPPGSNDYYDPEGSGKRHTLLAGTKTLSTTGNVHEEEVLAVVQATGAHTVRGKLLQSILYPLPLQFKFYQHMKVLVVLLLLYGIISSYFAVQLLASNDGLKNKLAAVAYGVFILSAVLSPLIPIVMTINQVTVTKRLRRKHGIMSLNPERIILPGKVRVFCFDKTGTITKEGLEYRGCLPVTSGAPVLVGAARSTSFCTFGEEVDSLRISELEEFDMMKYCMASCHALRTVNGSEIVGNEVEMKMFASTQWKLYEQDDDEELPDGSWRKRRTVIVFSPDESEVLQINKQFEFDHDRMCMSVIATNPLTKKRYIFCKGAYEQMQSMCTPCTIPPDYHNRADGMARKHGCYVLSMGFRDITDLSEQQVQELMLKREAVESGLTFLGLILFQNELKEDSRRVIQTLKEGDVRVVMITGDNAMTACHIAKECGMVSADARVILGDILSFGDYQTKALVWKDLESNRTFTMRELHAMLDVRHEKEHNTELAVTQRAFEYLVKMEEIQDLLFHIRIFSRMTPTAKVDCVAQHMALGAVTGMCGDGGNDCGALRMAHVGIALTKPSDAESSDASDASLVAPFTSSDASIACVIELIREGRCCLATTFATLKFLIVYGLIGSAMRFAIYGNGVFISTFGFIFLDGPLLVGFAYVMTLAKPFSSSSQKLERFRPSSSLLGPATMLSVILQVVIHGIFLHAGLYHLRRQPWYCPFSPIDKDLTKGWLLEDTVLGSTVFFLISSQAMVSAIAFSLGSTFRVPLWRNYFVVGYFGVLFGFVTFLLLSPPNAATDLFRIASGTNVIGLPDVPMPSEYRVELFFLIVINMVVAIAIEYVFVVGPVRRLLRRQFHRDALRLRV</sequence>
<protein>
    <recommendedName>
        <fullName evidence="13">P-type ATPase A domain-containing protein</fullName>
    </recommendedName>
</protein>
<name>A0AAV2Z4Q5_9STRA</name>
<reference evidence="14" key="1">
    <citation type="submission" date="2022-11" db="EMBL/GenBank/DDBJ databases">
        <authorList>
            <person name="Morgan W.R."/>
            <person name="Tartar A."/>
        </authorList>
    </citation>
    <scope>NUCLEOTIDE SEQUENCE</scope>
    <source>
        <strain evidence="14">ARSEF 373</strain>
    </source>
</reference>
<evidence type="ECO:0000313" key="15">
    <source>
        <dbReference type="Proteomes" id="UP001146120"/>
    </source>
</evidence>
<evidence type="ECO:0000256" key="3">
    <source>
        <dbReference type="ARBA" id="ARBA00022692"/>
    </source>
</evidence>
<dbReference type="GO" id="GO:0140358">
    <property type="term" value="F:P-type transmembrane transporter activity"/>
    <property type="evidence" value="ECO:0007669"/>
    <property type="project" value="InterPro"/>
</dbReference>
<dbReference type="InterPro" id="IPR001757">
    <property type="entry name" value="P_typ_ATPase"/>
</dbReference>
<feature type="transmembrane region" description="Helical" evidence="11">
    <location>
        <begin position="378"/>
        <end position="398"/>
    </location>
</feature>
<dbReference type="NCBIfam" id="TIGR01494">
    <property type="entry name" value="ATPase_P-type"/>
    <property type="match status" value="1"/>
</dbReference>
<comment type="caution">
    <text evidence="14">The sequence shown here is derived from an EMBL/GenBank/DDBJ whole genome shotgun (WGS) entry which is preliminary data.</text>
</comment>
<dbReference type="Gene3D" id="2.70.150.10">
    <property type="entry name" value="Calcium-transporting ATPase, cytoplasmic transduction domain A"/>
    <property type="match status" value="1"/>
</dbReference>
<dbReference type="SUPFAM" id="SSF56784">
    <property type="entry name" value="HAD-like"/>
    <property type="match status" value="1"/>
</dbReference>
<dbReference type="SFLD" id="SFLDF00027">
    <property type="entry name" value="p-type_atpase"/>
    <property type="match status" value="1"/>
</dbReference>
<dbReference type="SUPFAM" id="SSF81665">
    <property type="entry name" value="Calcium ATPase, transmembrane domain M"/>
    <property type="match status" value="1"/>
</dbReference>
<dbReference type="InterPro" id="IPR018303">
    <property type="entry name" value="ATPase_P-typ_P_site"/>
</dbReference>
<evidence type="ECO:0000256" key="10">
    <source>
        <dbReference type="ARBA" id="ARBA00023136"/>
    </source>
</evidence>
<feature type="domain" description="P-type ATPase A" evidence="13">
    <location>
        <begin position="635"/>
        <end position="755"/>
    </location>
</feature>
<dbReference type="PRINTS" id="PR00119">
    <property type="entry name" value="CATATPASE"/>
</dbReference>
<evidence type="ECO:0000256" key="8">
    <source>
        <dbReference type="ARBA" id="ARBA00022967"/>
    </source>
</evidence>